<reference evidence="4" key="1">
    <citation type="submission" date="2018-05" db="EMBL/GenBank/DDBJ databases">
        <authorList>
            <person name="Lanie J.A."/>
            <person name="Ng W.-L."/>
            <person name="Kazmierczak K.M."/>
            <person name="Andrzejewski T.M."/>
            <person name="Davidsen T.M."/>
            <person name="Wayne K.J."/>
            <person name="Tettelin H."/>
            <person name="Glass J.I."/>
            <person name="Rusch D."/>
            <person name="Podicherti R."/>
            <person name="Tsui H.-C.T."/>
            <person name="Winkler M.E."/>
        </authorList>
    </citation>
    <scope>NUCLEOTIDE SEQUENCE</scope>
</reference>
<protein>
    <submittedName>
        <fullName evidence="4">Uncharacterized protein</fullName>
    </submittedName>
</protein>
<comment type="similarity">
    <text evidence="1">Belongs to the transferase hexapeptide repeat family.</text>
</comment>
<dbReference type="SUPFAM" id="SSF53448">
    <property type="entry name" value="Nucleotide-diphospho-sugar transferases"/>
    <property type="match status" value="1"/>
</dbReference>
<dbReference type="Pfam" id="PF25087">
    <property type="entry name" value="GMPPB_C"/>
    <property type="match status" value="1"/>
</dbReference>
<organism evidence="4">
    <name type="scientific">marine metagenome</name>
    <dbReference type="NCBI Taxonomy" id="408172"/>
    <lineage>
        <taxon>unclassified sequences</taxon>
        <taxon>metagenomes</taxon>
        <taxon>ecological metagenomes</taxon>
    </lineage>
</organism>
<dbReference type="AlphaFoldDB" id="A0A382FV82"/>
<evidence type="ECO:0000313" key="4">
    <source>
        <dbReference type="EMBL" id="SVB66455.1"/>
    </source>
</evidence>
<evidence type="ECO:0000259" key="3">
    <source>
        <dbReference type="Pfam" id="PF25087"/>
    </source>
</evidence>
<dbReference type="InterPro" id="IPR005835">
    <property type="entry name" value="NTP_transferase_dom"/>
</dbReference>
<name>A0A382FV82_9ZZZZ</name>
<gene>
    <name evidence="4" type="ORF">METZ01_LOCUS219309</name>
</gene>
<dbReference type="InterPro" id="IPR050486">
    <property type="entry name" value="Mannose-1P_guanyltransferase"/>
</dbReference>
<dbReference type="Gene3D" id="3.90.550.10">
    <property type="entry name" value="Spore Coat Polysaccharide Biosynthesis Protein SpsA, Chain A"/>
    <property type="match status" value="1"/>
</dbReference>
<dbReference type="SUPFAM" id="SSF51161">
    <property type="entry name" value="Trimeric LpxA-like enzymes"/>
    <property type="match status" value="1"/>
</dbReference>
<dbReference type="Pfam" id="PF00483">
    <property type="entry name" value="NTP_transferase"/>
    <property type="match status" value="1"/>
</dbReference>
<evidence type="ECO:0000256" key="1">
    <source>
        <dbReference type="ARBA" id="ARBA00007274"/>
    </source>
</evidence>
<proteinExistence type="inferred from homology"/>
<dbReference type="PANTHER" id="PTHR22572">
    <property type="entry name" value="SUGAR-1-PHOSPHATE GUANYL TRANSFERASE"/>
    <property type="match status" value="1"/>
</dbReference>
<sequence>MKAILLVGGIGTRLRPLTLKTPKPVVPIFDRPFLAYQLEALAQISEIDEVILSLNYQPDRIEDSLRTEESFPFKIRYVVEPTPLGTAGAVRYAKQYIDDSILVFNGDVLAQLDLADVLDKHRQQNARATIVLTQIDDPAAYGLVETDFEGNVKRFLEKPESSHIASNTINAGIYVLESDTLDRIPENTNWSLERSFFPSLIKNKEKFQAYISHGYWIDIGTPEKYRQIHWDIMDRQFDVQPFRSSEINHVVLSPSANISEAAQFIGPCFIGENVTVESGAKIGPYAVINRNCKIHEGAVLKHSIIWPHTEIGSRTVLRHLIIGHACKIGNDIEPKEGTIIEDESSIGGPSITF</sequence>
<evidence type="ECO:0000259" key="2">
    <source>
        <dbReference type="Pfam" id="PF00483"/>
    </source>
</evidence>
<dbReference type="InterPro" id="IPR029044">
    <property type="entry name" value="Nucleotide-diphossugar_trans"/>
</dbReference>
<dbReference type="CDD" id="cd04181">
    <property type="entry name" value="NTP_transferase"/>
    <property type="match status" value="1"/>
</dbReference>
<dbReference type="InterPro" id="IPR011004">
    <property type="entry name" value="Trimer_LpxA-like_sf"/>
</dbReference>
<feature type="domain" description="Nucleotidyl transferase" evidence="2">
    <location>
        <begin position="2"/>
        <end position="232"/>
    </location>
</feature>
<dbReference type="Gene3D" id="2.160.10.10">
    <property type="entry name" value="Hexapeptide repeat proteins"/>
    <property type="match status" value="1"/>
</dbReference>
<accession>A0A382FV82</accession>
<feature type="domain" description="Mannose-1-phosphate guanyltransferase C-terminal" evidence="3">
    <location>
        <begin position="265"/>
        <end position="345"/>
    </location>
</feature>
<dbReference type="InterPro" id="IPR056729">
    <property type="entry name" value="GMPPB_C"/>
</dbReference>
<dbReference type="EMBL" id="UINC01051834">
    <property type="protein sequence ID" value="SVB66455.1"/>
    <property type="molecule type" value="Genomic_DNA"/>
</dbReference>